<keyword evidence="12" id="KW-1185">Reference proteome</keyword>
<dbReference type="EC" id="3.6.1.22" evidence="4"/>
<accession>A0A4R6QBP8</accession>
<reference evidence="11 12" key="1">
    <citation type="submission" date="2019-03" db="EMBL/GenBank/DDBJ databases">
        <title>Genomic Encyclopedia of Type Strains, Phase IV (KMG-IV): sequencing the most valuable type-strain genomes for metagenomic binning, comparative biology and taxonomic classification.</title>
        <authorList>
            <person name="Goeker M."/>
        </authorList>
    </citation>
    <scope>NUCLEOTIDE SEQUENCE [LARGE SCALE GENOMIC DNA]</scope>
    <source>
        <strain evidence="11 12">DSM 28287</strain>
    </source>
</reference>
<dbReference type="GO" id="GO:0046872">
    <property type="term" value="F:metal ion binding"/>
    <property type="evidence" value="ECO:0007669"/>
    <property type="project" value="UniProtKB-KW"/>
</dbReference>
<dbReference type="RefSeq" id="WP_133527651.1">
    <property type="nucleotide sequence ID" value="NZ_SNXO01000003.1"/>
</dbReference>
<evidence type="ECO:0000256" key="3">
    <source>
        <dbReference type="ARBA" id="ARBA00009595"/>
    </source>
</evidence>
<evidence type="ECO:0000256" key="1">
    <source>
        <dbReference type="ARBA" id="ARBA00001946"/>
    </source>
</evidence>
<dbReference type="PROSITE" id="PS51462">
    <property type="entry name" value="NUDIX"/>
    <property type="match status" value="1"/>
</dbReference>
<dbReference type="GO" id="GO:0006742">
    <property type="term" value="P:NADP+ catabolic process"/>
    <property type="evidence" value="ECO:0007669"/>
    <property type="project" value="TreeGrafter"/>
</dbReference>
<comment type="cofactor">
    <cofactor evidence="2">
        <name>Zn(2+)</name>
        <dbReference type="ChEBI" id="CHEBI:29105"/>
    </cofactor>
</comment>
<name>A0A4R6QBP8_9FIRM</name>
<dbReference type="Gene3D" id="3.90.79.10">
    <property type="entry name" value="Nucleoside Triphosphate Pyrophosphohydrolase"/>
    <property type="match status" value="1"/>
</dbReference>
<evidence type="ECO:0000313" key="12">
    <source>
        <dbReference type="Proteomes" id="UP000295500"/>
    </source>
</evidence>
<keyword evidence="6" id="KW-0378">Hydrolase</keyword>
<gene>
    <name evidence="11" type="ORF">EV211_10387</name>
</gene>
<organism evidence="11 12">
    <name type="scientific">Aminicella lysinilytica</name>
    <dbReference type="NCBI Taxonomy" id="433323"/>
    <lineage>
        <taxon>Bacteria</taxon>
        <taxon>Bacillati</taxon>
        <taxon>Bacillota</taxon>
        <taxon>Clostridia</taxon>
        <taxon>Peptostreptococcales</taxon>
        <taxon>Anaerovoracaceae</taxon>
        <taxon>Aminicella</taxon>
    </lineage>
</organism>
<dbReference type="EMBL" id="SNXO01000003">
    <property type="protein sequence ID" value="TDP59660.1"/>
    <property type="molecule type" value="Genomic_DNA"/>
</dbReference>
<evidence type="ECO:0000256" key="8">
    <source>
        <dbReference type="ARBA" id="ARBA00023027"/>
    </source>
</evidence>
<dbReference type="GO" id="GO:0005829">
    <property type="term" value="C:cytosol"/>
    <property type="evidence" value="ECO:0007669"/>
    <property type="project" value="TreeGrafter"/>
</dbReference>
<dbReference type="OrthoDB" id="9787476at2"/>
<keyword evidence="8" id="KW-0520">NAD</keyword>
<evidence type="ECO:0000256" key="9">
    <source>
        <dbReference type="ARBA" id="ARBA00023679"/>
    </source>
</evidence>
<comment type="cofactor">
    <cofactor evidence="1">
        <name>Mg(2+)</name>
        <dbReference type="ChEBI" id="CHEBI:18420"/>
    </cofactor>
</comment>
<dbReference type="InterPro" id="IPR049734">
    <property type="entry name" value="NudC-like_C"/>
</dbReference>
<dbReference type="InterPro" id="IPR015797">
    <property type="entry name" value="NUDIX_hydrolase-like_dom_sf"/>
</dbReference>
<dbReference type="InterPro" id="IPR050241">
    <property type="entry name" value="NAD-cap_RNA_hydrolase_NudC"/>
</dbReference>
<evidence type="ECO:0000313" key="11">
    <source>
        <dbReference type="EMBL" id="TDP59660.1"/>
    </source>
</evidence>
<dbReference type="AlphaFoldDB" id="A0A4R6QBP8"/>
<dbReference type="GO" id="GO:0019677">
    <property type="term" value="P:NAD+ catabolic process"/>
    <property type="evidence" value="ECO:0007669"/>
    <property type="project" value="TreeGrafter"/>
</dbReference>
<dbReference type="PANTHER" id="PTHR42904:SF6">
    <property type="entry name" value="NAD-CAPPED RNA HYDROLASE NUDT12"/>
    <property type="match status" value="1"/>
</dbReference>
<comment type="catalytic activity">
    <reaction evidence="9">
        <text>a 5'-end NAD(+)-phospho-ribonucleoside in mRNA + H2O = a 5'-end phospho-adenosine-phospho-ribonucleoside in mRNA + beta-nicotinamide D-ribonucleotide + 2 H(+)</text>
        <dbReference type="Rhea" id="RHEA:60876"/>
        <dbReference type="Rhea" id="RHEA-COMP:15698"/>
        <dbReference type="Rhea" id="RHEA-COMP:15719"/>
        <dbReference type="ChEBI" id="CHEBI:14649"/>
        <dbReference type="ChEBI" id="CHEBI:15377"/>
        <dbReference type="ChEBI" id="CHEBI:15378"/>
        <dbReference type="ChEBI" id="CHEBI:144029"/>
        <dbReference type="ChEBI" id="CHEBI:144051"/>
    </reaction>
    <physiologicalReaction direction="left-to-right" evidence="9">
        <dbReference type="Rhea" id="RHEA:60877"/>
    </physiologicalReaction>
</comment>
<dbReference type="PANTHER" id="PTHR42904">
    <property type="entry name" value="NUDIX HYDROLASE, NUDC SUBFAMILY"/>
    <property type="match status" value="1"/>
</dbReference>
<evidence type="ECO:0000256" key="2">
    <source>
        <dbReference type="ARBA" id="ARBA00001947"/>
    </source>
</evidence>
<evidence type="ECO:0000256" key="4">
    <source>
        <dbReference type="ARBA" id="ARBA00012381"/>
    </source>
</evidence>
<dbReference type="InterPro" id="IPR000086">
    <property type="entry name" value="NUDIX_hydrolase_dom"/>
</dbReference>
<dbReference type="PROSITE" id="PS00893">
    <property type="entry name" value="NUDIX_BOX"/>
    <property type="match status" value="1"/>
</dbReference>
<dbReference type="Proteomes" id="UP000295500">
    <property type="component" value="Unassembled WGS sequence"/>
</dbReference>
<protein>
    <recommendedName>
        <fullName evidence="4">NAD(+) diphosphatase</fullName>
        <ecNumber evidence="4">3.6.1.22</ecNumber>
    </recommendedName>
</protein>
<keyword evidence="5" id="KW-0479">Metal-binding</keyword>
<evidence type="ECO:0000259" key="10">
    <source>
        <dbReference type="PROSITE" id="PS51462"/>
    </source>
</evidence>
<dbReference type="GO" id="GO:0035529">
    <property type="term" value="F:NADH pyrophosphatase activity"/>
    <property type="evidence" value="ECO:0007669"/>
    <property type="project" value="TreeGrafter"/>
</dbReference>
<dbReference type="InterPro" id="IPR020084">
    <property type="entry name" value="NUDIX_hydrolase_CS"/>
</dbReference>
<evidence type="ECO:0000256" key="7">
    <source>
        <dbReference type="ARBA" id="ARBA00022842"/>
    </source>
</evidence>
<dbReference type="NCBIfam" id="NF001299">
    <property type="entry name" value="PRK00241.1"/>
    <property type="match status" value="1"/>
</dbReference>
<comment type="caution">
    <text evidence="11">The sequence shown here is derived from an EMBL/GenBank/DDBJ whole genome shotgun (WGS) entry which is preliminary data.</text>
</comment>
<dbReference type="SUPFAM" id="SSF55811">
    <property type="entry name" value="Nudix"/>
    <property type="match status" value="1"/>
</dbReference>
<proteinExistence type="inferred from homology"/>
<sequence length="275" mass="31266">MIQDIEPKKMKNQFVDTQVENSDSVFAFDGEQLVIHKNREGILTLPERRGMKGENGDFTYLFAIDNTRYFLYRKEIEALPMGFETVNVRGLRQITSKDVCFAAATAYHLYVWYRDNKICGRCGVILVHSDAQRMLKCPVCGNEVYPKVAPAVIVGVCDGDKILLTKYAGRAYKRYALIAGFTEIGETAEETVKREVMEEVGIKVKNIRYYKSQPWGTDSNLLLGFFADLDGSGEISLDREELSTGEWFPRDNIPVEDDGISLTRDMIEAYRSGKY</sequence>
<evidence type="ECO:0000256" key="6">
    <source>
        <dbReference type="ARBA" id="ARBA00022801"/>
    </source>
</evidence>
<keyword evidence="7" id="KW-0460">Magnesium</keyword>
<dbReference type="Gene3D" id="3.90.79.20">
    <property type="match status" value="1"/>
</dbReference>
<comment type="similarity">
    <text evidence="3">Belongs to the Nudix hydrolase family. NudC subfamily.</text>
</comment>
<dbReference type="Pfam" id="PF00293">
    <property type="entry name" value="NUDIX"/>
    <property type="match status" value="1"/>
</dbReference>
<evidence type="ECO:0000256" key="5">
    <source>
        <dbReference type="ARBA" id="ARBA00022723"/>
    </source>
</evidence>
<dbReference type="CDD" id="cd03429">
    <property type="entry name" value="NUDIX_NADH_pyrophosphatase_Nudt13"/>
    <property type="match status" value="1"/>
</dbReference>
<feature type="domain" description="Nudix hydrolase" evidence="10">
    <location>
        <begin position="146"/>
        <end position="275"/>
    </location>
</feature>